<dbReference type="InParanoid" id="A0A067RJC0"/>
<keyword evidence="5" id="KW-1185">Reference proteome</keyword>
<dbReference type="CDD" id="cd06257">
    <property type="entry name" value="DnaJ"/>
    <property type="match status" value="1"/>
</dbReference>
<dbReference type="InterPro" id="IPR052594">
    <property type="entry name" value="J_domain-containing_protein"/>
</dbReference>
<dbReference type="Gene3D" id="1.10.287.110">
    <property type="entry name" value="DnaJ domain"/>
    <property type="match status" value="1"/>
</dbReference>
<dbReference type="EMBL" id="KK852598">
    <property type="protein sequence ID" value="KDR20554.1"/>
    <property type="molecule type" value="Genomic_DNA"/>
</dbReference>
<dbReference type="Proteomes" id="UP000027135">
    <property type="component" value="Unassembled WGS sequence"/>
</dbReference>
<feature type="domain" description="J" evidence="3">
    <location>
        <begin position="16"/>
        <end position="83"/>
    </location>
</feature>
<dbReference type="OrthoDB" id="110024at2759"/>
<feature type="compositionally biased region" description="Basic and acidic residues" evidence="2">
    <location>
        <begin position="193"/>
        <end position="208"/>
    </location>
</feature>
<organism evidence="4 5">
    <name type="scientific">Zootermopsis nevadensis</name>
    <name type="common">Dampwood termite</name>
    <dbReference type="NCBI Taxonomy" id="136037"/>
    <lineage>
        <taxon>Eukaryota</taxon>
        <taxon>Metazoa</taxon>
        <taxon>Ecdysozoa</taxon>
        <taxon>Arthropoda</taxon>
        <taxon>Hexapoda</taxon>
        <taxon>Insecta</taxon>
        <taxon>Pterygota</taxon>
        <taxon>Neoptera</taxon>
        <taxon>Polyneoptera</taxon>
        <taxon>Dictyoptera</taxon>
        <taxon>Blattodea</taxon>
        <taxon>Blattoidea</taxon>
        <taxon>Termitoidae</taxon>
        <taxon>Termopsidae</taxon>
        <taxon>Zootermopsis</taxon>
    </lineage>
</organism>
<evidence type="ECO:0000313" key="4">
    <source>
        <dbReference type="EMBL" id="KDR20554.1"/>
    </source>
</evidence>
<dbReference type="GO" id="GO:0031072">
    <property type="term" value="F:heat shock protein binding"/>
    <property type="evidence" value="ECO:0007669"/>
    <property type="project" value="TreeGrafter"/>
</dbReference>
<feature type="region of interest" description="Disordered" evidence="2">
    <location>
        <begin position="180"/>
        <end position="208"/>
    </location>
</feature>
<sequence length="255" mass="29950">MPALLDLCEKYFGSRDLYEVLKIPNSANEKQVRKAYHKLSLLVHPDRVEEKEKAEATEKFKVLGKIHSILSDEEKKAIYDESGDFDEESDEMAERDWDEYWRMLFKPITVKDITDYEKKYKGSEEELGDLKRAYLDGKGDMDFILEAVPFTHTDEESRLRELIQGLIDKGDVPEYKAFTDETPRKRERRKRKWEKEAKEAAKLKQEKGLGDMDDDLKVLIQKKQQERNTEMNTFFDMLAKKYGGKSTGKKTSKKK</sequence>
<evidence type="ECO:0000313" key="5">
    <source>
        <dbReference type="Proteomes" id="UP000027135"/>
    </source>
</evidence>
<dbReference type="Pfam" id="PF23302">
    <property type="entry name" value="HTH_DNAJC9"/>
    <property type="match status" value="1"/>
</dbReference>
<evidence type="ECO:0000256" key="2">
    <source>
        <dbReference type="SAM" id="MobiDB-lite"/>
    </source>
</evidence>
<gene>
    <name evidence="4" type="ORF">L798_05005</name>
</gene>
<dbReference type="AlphaFoldDB" id="A0A067RJC0"/>
<dbReference type="PROSITE" id="PS50076">
    <property type="entry name" value="DNAJ_2"/>
    <property type="match status" value="1"/>
</dbReference>
<dbReference type="PANTHER" id="PTHR44144:SF1">
    <property type="entry name" value="DNAJ HOMOLOG SUBFAMILY C MEMBER 9"/>
    <property type="match status" value="1"/>
</dbReference>
<reference evidence="4 5" key="1">
    <citation type="journal article" date="2014" name="Nat. Commun.">
        <title>Molecular traces of alternative social organization in a termite genome.</title>
        <authorList>
            <person name="Terrapon N."/>
            <person name="Li C."/>
            <person name="Robertson H.M."/>
            <person name="Ji L."/>
            <person name="Meng X."/>
            <person name="Booth W."/>
            <person name="Chen Z."/>
            <person name="Childers C.P."/>
            <person name="Glastad K.M."/>
            <person name="Gokhale K."/>
            <person name="Gowin J."/>
            <person name="Gronenberg W."/>
            <person name="Hermansen R.A."/>
            <person name="Hu H."/>
            <person name="Hunt B.G."/>
            <person name="Huylmans A.K."/>
            <person name="Khalil S.M."/>
            <person name="Mitchell R.D."/>
            <person name="Munoz-Torres M.C."/>
            <person name="Mustard J.A."/>
            <person name="Pan H."/>
            <person name="Reese J.T."/>
            <person name="Scharf M.E."/>
            <person name="Sun F."/>
            <person name="Vogel H."/>
            <person name="Xiao J."/>
            <person name="Yang W."/>
            <person name="Yang Z."/>
            <person name="Yang Z."/>
            <person name="Zhou J."/>
            <person name="Zhu J."/>
            <person name="Brent C.S."/>
            <person name="Elsik C.G."/>
            <person name="Goodisman M.A."/>
            <person name="Liberles D.A."/>
            <person name="Roe R.M."/>
            <person name="Vargo E.L."/>
            <person name="Vilcinskas A."/>
            <person name="Wang J."/>
            <person name="Bornberg-Bauer E."/>
            <person name="Korb J."/>
            <person name="Zhang G."/>
            <person name="Liebig J."/>
        </authorList>
    </citation>
    <scope>NUCLEOTIDE SEQUENCE [LARGE SCALE GENOMIC DNA]</scope>
    <source>
        <tissue evidence="4">Whole organism</tissue>
    </source>
</reference>
<dbReference type="InterPro" id="IPR001623">
    <property type="entry name" value="DnaJ_domain"/>
</dbReference>
<dbReference type="SMART" id="SM00271">
    <property type="entry name" value="DnaJ"/>
    <property type="match status" value="1"/>
</dbReference>
<evidence type="ECO:0000259" key="3">
    <source>
        <dbReference type="PROSITE" id="PS50076"/>
    </source>
</evidence>
<name>A0A067RJC0_ZOONE</name>
<dbReference type="GO" id="GO:0005634">
    <property type="term" value="C:nucleus"/>
    <property type="evidence" value="ECO:0007669"/>
    <property type="project" value="TreeGrafter"/>
</dbReference>
<dbReference type="InterPro" id="IPR036869">
    <property type="entry name" value="J_dom_sf"/>
</dbReference>
<keyword evidence="1" id="KW-0597">Phosphoprotein</keyword>
<dbReference type="InterPro" id="IPR018253">
    <property type="entry name" value="DnaJ_domain_CS"/>
</dbReference>
<dbReference type="PANTHER" id="PTHR44144">
    <property type="entry name" value="DNAJ HOMOLOG SUBFAMILY C MEMBER 9"/>
    <property type="match status" value="1"/>
</dbReference>
<dbReference type="eggNOG" id="KOG0719">
    <property type="taxonomic scope" value="Eukaryota"/>
</dbReference>
<accession>A0A067RJC0</accession>
<dbReference type="PROSITE" id="PS00636">
    <property type="entry name" value="DNAJ_1"/>
    <property type="match status" value="1"/>
</dbReference>
<proteinExistence type="predicted"/>
<dbReference type="STRING" id="136037.A0A067RJC0"/>
<dbReference type="SUPFAM" id="SSF46565">
    <property type="entry name" value="Chaperone J-domain"/>
    <property type="match status" value="1"/>
</dbReference>
<dbReference type="PRINTS" id="PR00625">
    <property type="entry name" value="JDOMAIN"/>
</dbReference>
<dbReference type="Pfam" id="PF00226">
    <property type="entry name" value="DnaJ"/>
    <property type="match status" value="1"/>
</dbReference>
<dbReference type="FunFam" id="1.10.287.110:FF:000035">
    <property type="entry name" value="DnaJ homolog subfamily C member 9"/>
    <property type="match status" value="1"/>
</dbReference>
<dbReference type="InterPro" id="IPR056453">
    <property type="entry name" value="HTH_DNAJC9"/>
</dbReference>
<dbReference type="GO" id="GO:0005737">
    <property type="term" value="C:cytoplasm"/>
    <property type="evidence" value="ECO:0007669"/>
    <property type="project" value="TreeGrafter"/>
</dbReference>
<protein>
    <submittedName>
        <fullName evidence="4">DnaJ-like protein subfamily C member 9</fullName>
    </submittedName>
</protein>
<evidence type="ECO:0000256" key="1">
    <source>
        <dbReference type="ARBA" id="ARBA00022553"/>
    </source>
</evidence>
<dbReference type="OMA" id="WLDLWSK"/>
<dbReference type="FunCoup" id="A0A067RJC0">
    <property type="interactions" value="2219"/>
</dbReference>